<protein>
    <submittedName>
        <fullName evidence="1">Uncharacterized protein</fullName>
    </submittedName>
</protein>
<reference evidence="1 2" key="1">
    <citation type="journal article" date="2018" name="Evol. Lett.">
        <title>Horizontal gene cluster transfer increased hallucinogenic mushroom diversity.</title>
        <authorList>
            <person name="Reynolds H.T."/>
            <person name="Vijayakumar V."/>
            <person name="Gluck-Thaler E."/>
            <person name="Korotkin H.B."/>
            <person name="Matheny P.B."/>
            <person name="Slot J.C."/>
        </authorList>
    </citation>
    <scope>NUCLEOTIDE SEQUENCE [LARGE SCALE GENOMIC DNA]</scope>
    <source>
        <strain evidence="1 2">SRW20</strain>
    </source>
</reference>
<comment type="caution">
    <text evidence="1">The sequence shown here is derived from an EMBL/GenBank/DDBJ whole genome shotgun (WGS) entry which is preliminary data.</text>
</comment>
<name>A0A409VXD3_9AGAR</name>
<feature type="non-terminal residue" evidence="1">
    <location>
        <position position="147"/>
    </location>
</feature>
<proteinExistence type="predicted"/>
<dbReference type="STRING" id="231916.A0A409VXD3"/>
<evidence type="ECO:0000313" key="1">
    <source>
        <dbReference type="EMBL" id="PPQ70911.1"/>
    </source>
</evidence>
<gene>
    <name evidence="1" type="ORF">CVT26_014230</name>
</gene>
<evidence type="ECO:0000313" key="2">
    <source>
        <dbReference type="Proteomes" id="UP000284706"/>
    </source>
</evidence>
<keyword evidence="2" id="KW-1185">Reference proteome</keyword>
<organism evidence="1 2">
    <name type="scientific">Gymnopilus dilepis</name>
    <dbReference type="NCBI Taxonomy" id="231916"/>
    <lineage>
        <taxon>Eukaryota</taxon>
        <taxon>Fungi</taxon>
        <taxon>Dikarya</taxon>
        <taxon>Basidiomycota</taxon>
        <taxon>Agaricomycotina</taxon>
        <taxon>Agaricomycetes</taxon>
        <taxon>Agaricomycetidae</taxon>
        <taxon>Agaricales</taxon>
        <taxon>Agaricineae</taxon>
        <taxon>Hymenogastraceae</taxon>
        <taxon>Gymnopilus</taxon>
    </lineage>
</organism>
<accession>A0A409VXD3</accession>
<dbReference type="AlphaFoldDB" id="A0A409VXD3"/>
<dbReference type="InParanoid" id="A0A409VXD3"/>
<sequence>MDGAGTLLKKFNRLLGQQASLEATEVLQGEWYFDLRYHFLPPTTFHFVFLANIPSGSIRIVPLVDGGLNIPFFPEPVTQAAAPVAKAIMYAFLYGPHQHLPGHQGQCRVIIPSKFSTAEEGLAAAVGEEFKALGVVPHTLHDVQVAT</sequence>
<dbReference type="Proteomes" id="UP000284706">
    <property type="component" value="Unassembled WGS sequence"/>
</dbReference>
<dbReference type="EMBL" id="NHYE01005523">
    <property type="protein sequence ID" value="PPQ70911.1"/>
    <property type="molecule type" value="Genomic_DNA"/>
</dbReference>